<keyword evidence="13" id="KW-1185">Reference proteome</keyword>
<dbReference type="SUPFAM" id="SSF161111">
    <property type="entry name" value="Cation efflux protein transmembrane domain-like"/>
    <property type="match status" value="1"/>
</dbReference>
<evidence type="ECO:0000256" key="3">
    <source>
        <dbReference type="ARBA" id="ARBA00022448"/>
    </source>
</evidence>
<feature type="transmembrane region" description="Helical" evidence="9">
    <location>
        <begin position="9"/>
        <end position="27"/>
    </location>
</feature>
<keyword evidence="4 9" id="KW-0812">Transmembrane</keyword>
<dbReference type="InterPro" id="IPR058533">
    <property type="entry name" value="Cation_efflux_TM"/>
</dbReference>
<dbReference type="GO" id="GO:0006882">
    <property type="term" value="P:intracellular zinc ion homeostasis"/>
    <property type="evidence" value="ECO:0007669"/>
    <property type="project" value="TreeGrafter"/>
</dbReference>
<evidence type="ECO:0000256" key="5">
    <source>
        <dbReference type="ARBA" id="ARBA00022833"/>
    </source>
</evidence>
<comment type="caution">
    <text evidence="12">The sequence shown here is derived from an EMBL/GenBank/DDBJ whole genome shotgun (WGS) entry which is preliminary data.</text>
</comment>
<dbReference type="Proteomes" id="UP000242877">
    <property type="component" value="Unassembled WGS sequence"/>
</dbReference>
<comment type="similarity">
    <text evidence="2">Belongs to the cation diffusion facilitator (CDF) transporter (TC 2.A.4) family. SLC30A subfamily.</text>
</comment>
<keyword evidence="6 9" id="KW-1133">Transmembrane helix</keyword>
<dbReference type="InterPro" id="IPR002524">
    <property type="entry name" value="Cation_efflux"/>
</dbReference>
<organism evidence="12 13">
    <name type="scientific">Ascosphaera apis ARSEF 7405</name>
    <dbReference type="NCBI Taxonomy" id="392613"/>
    <lineage>
        <taxon>Eukaryota</taxon>
        <taxon>Fungi</taxon>
        <taxon>Dikarya</taxon>
        <taxon>Ascomycota</taxon>
        <taxon>Pezizomycotina</taxon>
        <taxon>Eurotiomycetes</taxon>
        <taxon>Eurotiomycetidae</taxon>
        <taxon>Onygenales</taxon>
        <taxon>Ascosphaeraceae</taxon>
        <taxon>Ascosphaera</taxon>
    </lineage>
</organism>
<comment type="subcellular location">
    <subcellularLocation>
        <location evidence="1">Membrane</location>
        <topology evidence="1">Multi-pass membrane protein</topology>
    </subcellularLocation>
</comment>
<evidence type="ECO:0000256" key="4">
    <source>
        <dbReference type="ARBA" id="ARBA00022692"/>
    </source>
</evidence>
<sequence>MGLSKQSRLTILLTIDTVFFLIELTVVADSFHMLNDVLSLLVGLWAVNVARTKKSSKSYTYGWQRAETLGALINGVFLIALCVSIFMEAIQRLVEVQEVQQPFLVLVVGSFGLLSNIVGLLLFGHGHDHGEEEHEGHDHSGHSHEGEHTHGDDEEAGHARRGGQINPADENGSVIGVLPQTVLSNTEEYSDEDDTPEWTRDPTRALHPANMRREIIEAGRHVPKPGKNISRPSSSHGHADERSGLLSGHRQSGYSTSTPSGGDHLHSTHIHNKPKDPNAKQGHGHGHGHNHGDLNMRGVFLHVLGDALGNVGVIGAALIIWLTNWEWRMYSDPAISLIITCIILYTAIPLCKAASRMLLQAVPPGLSIDHIAQDIESLPGVLSCHHVHVWQLSDTKLVASLHIQVATEIKDEGSDRYMELAREVRSCLHAYGIHSSTIQPEFSPDAETGEEQGNAASDSNGAGSGNGNGNGNGKNAALPGSRGGSPRVAPTDGNGDPSCLLKCGEECATNKQCCD</sequence>
<feature type="domain" description="Cation efflux protein transmembrane" evidence="10">
    <location>
        <begin position="287"/>
        <end position="359"/>
    </location>
</feature>
<dbReference type="PANTHER" id="PTHR45820">
    <property type="entry name" value="FI23527P1"/>
    <property type="match status" value="1"/>
</dbReference>
<feature type="compositionally biased region" description="Basic and acidic residues" evidence="8">
    <location>
        <begin position="129"/>
        <end position="151"/>
    </location>
</feature>
<dbReference type="GO" id="GO:0005385">
    <property type="term" value="F:zinc ion transmembrane transporter activity"/>
    <property type="evidence" value="ECO:0007669"/>
    <property type="project" value="TreeGrafter"/>
</dbReference>
<evidence type="ECO:0000259" key="10">
    <source>
        <dbReference type="Pfam" id="PF01545"/>
    </source>
</evidence>
<evidence type="ECO:0000256" key="2">
    <source>
        <dbReference type="ARBA" id="ARBA00008873"/>
    </source>
</evidence>
<feature type="domain" description="Cation efflux protein cytoplasmic" evidence="11">
    <location>
        <begin position="363"/>
        <end position="441"/>
    </location>
</feature>
<dbReference type="PANTHER" id="PTHR45820:SF4">
    <property type="entry name" value="ZINC TRANSPORTER 63C, ISOFORM F"/>
    <property type="match status" value="1"/>
</dbReference>
<evidence type="ECO:0000256" key="1">
    <source>
        <dbReference type="ARBA" id="ARBA00004141"/>
    </source>
</evidence>
<dbReference type="InterPro" id="IPR027470">
    <property type="entry name" value="Cation_efflux_CTD"/>
</dbReference>
<evidence type="ECO:0000256" key="7">
    <source>
        <dbReference type="ARBA" id="ARBA00023136"/>
    </source>
</evidence>
<evidence type="ECO:0000313" key="13">
    <source>
        <dbReference type="Proteomes" id="UP000242877"/>
    </source>
</evidence>
<feature type="transmembrane region" description="Helical" evidence="9">
    <location>
        <begin position="334"/>
        <end position="351"/>
    </location>
</feature>
<dbReference type="InterPro" id="IPR036837">
    <property type="entry name" value="Cation_efflux_CTD_sf"/>
</dbReference>
<proteinExistence type="inferred from homology"/>
<evidence type="ECO:0000259" key="11">
    <source>
        <dbReference type="Pfam" id="PF16916"/>
    </source>
</evidence>
<dbReference type="Pfam" id="PF16916">
    <property type="entry name" value="ZT_dimer"/>
    <property type="match status" value="1"/>
</dbReference>
<evidence type="ECO:0000256" key="9">
    <source>
        <dbReference type="SAM" id="Phobius"/>
    </source>
</evidence>
<feature type="transmembrane region" description="Helical" evidence="9">
    <location>
        <begin position="299"/>
        <end position="322"/>
    </location>
</feature>
<gene>
    <name evidence="12" type="ORF">AAP_01328</name>
</gene>
<protein>
    <submittedName>
        <fullName evidence="12">Cation efflux family protein</fullName>
    </submittedName>
</protein>
<feature type="transmembrane region" description="Helical" evidence="9">
    <location>
        <begin position="103"/>
        <end position="123"/>
    </location>
</feature>
<evidence type="ECO:0000256" key="8">
    <source>
        <dbReference type="SAM" id="MobiDB-lite"/>
    </source>
</evidence>
<keyword evidence="7 9" id="KW-0472">Membrane</keyword>
<dbReference type="Pfam" id="PF01545">
    <property type="entry name" value="Cation_efflux"/>
    <property type="match status" value="2"/>
</dbReference>
<dbReference type="SUPFAM" id="SSF160240">
    <property type="entry name" value="Cation efflux protein cytoplasmic domain-like"/>
    <property type="match status" value="1"/>
</dbReference>
<dbReference type="AlphaFoldDB" id="A0A162IKX4"/>
<evidence type="ECO:0000313" key="12">
    <source>
        <dbReference type="EMBL" id="KZZ95652.1"/>
    </source>
</evidence>
<feature type="transmembrane region" description="Helical" evidence="9">
    <location>
        <begin position="33"/>
        <end position="50"/>
    </location>
</feature>
<dbReference type="NCBIfam" id="TIGR01297">
    <property type="entry name" value="CDF"/>
    <property type="match status" value="2"/>
</dbReference>
<name>A0A162IKX4_9EURO</name>
<feature type="region of interest" description="Disordered" evidence="8">
    <location>
        <begin position="129"/>
        <end position="291"/>
    </location>
</feature>
<feature type="transmembrane region" description="Helical" evidence="9">
    <location>
        <begin position="71"/>
        <end position="91"/>
    </location>
</feature>
<feature type="compositionally biased region" description="Basic and acidic residues" evidence="8">
    <location>
        <begin position="211"/>
        <end position="220"/>
    </location>
</feature>
<dbReference type="FunFam" id="1.20.1510.10:FF:000021">
    <property type="entry name" value="Solute carrier family 30 (Zinc transporter), member 1"/>
    <property type="match status" value="1"/>
</dbReference>
<accession>A0A162IKX4</accession>
<evidence type="ECO:0000256" key="6">
    <source>
        <dbReference type="ARBA" id="ARBA00022989"/>
    </source>
</evidence>
<dbReference type="OrthoDB" id="9944568at2759"/>
<dbReference type="GO" id="GO:0016020">
    <property type="term" value="C:membrane"/>
    <property type="evidence" value="ECO:0007669"/>
    <property type="project" value="UniProtKB-SubCell"/>
</dbReference>
<reference evidence="12 13" key="1">
    <citation type="journal article" date="2016" name="Genome Biol. Evol.">
        <title>Divergent and convergent evolution of fungal pathogenicity.</title>
        <authorList>
            <person name="Shang Y."/>
            <person name="Xiao G."/>
            <person name="Zheng P."/>
            <person name="Cen K."/>
            <person name="Zhan S."/>
            <person name="Wang C."/>
        </authorList>
    </citation>
    <scope>NUCLEOTIDE SEQUENCE [LARGE SCALE GENOMIC DNA]</scope>
    <source>
        <strain evidence="12 13">ARSEF 7405</strain>
    </source>
</reference>
<dbReference type="Gene3D" id="1.20.1510.10">
    <property type="entry name" value="Cation efflux protein transmembrane domain"/>
    <property type="match status" value="2"/>
</dbReference>
<feature type="compositionally biased region" description="Polar residues" evidence="8">
    <location>
        <begin position="249"/>
        <end position="260"/>
    </location>
</feature>
<feature type="compositionally biased region" description="Gly residues" evidence="8">
    <location>
        <begin position="462"/>
        <end position="472"/>
    </location>
</feature>
<dbReference type="VEuPathDB" id="FungiDB:AAP_01328"/>
<keyword evidence="3" id="KW-0813">Transport</keyword>
<feature type="region of interest" description="Disordered" evidence="8">
    <location>
        <begin position="438"/>
        <end position="495"/>
    </location>
</feature>
<feature type="domain" description="Cation efflux protein transmembrane" evidence="10">
    <location>
        <begin position="22"/>
        <end position="130"/>
    </location>
</feature>
<dbReference type="InterPro" id="IPR027469">
    <property type="entry name" value="Cation_efflux_TMD_sf"/>
</dbReference>
<dbReference type="EMBL" id="AZGZ01000004">
    <property type="protein sequence ID" value="KZZ95652.1"/>
    <property type="molecule type" value="Genomic_DNA"/>
</dbReference>
<keyword evidence="5" id="KW-0862">Zinc</keyword>